<keyword evidence="5 8" id="KW-0479">Metal-binding</keyword>
<dbReference type="GO" id="GO:0035600">
    <property type="term" value="P:tRNA methylthiolation"/>
    <property type="evidence" value="ECO:0007669"/>
    <property type="project" value="UniProtKB-ARBA"/>
</dbReference>
<dbReference type="SFLD" id="SFLDS00029">
    <property type="entry name" value="Radical_SAM"/>
    <property type="match status" value="1"/>
</dbReference>
<dbReference type="Gene3D" id="2.40.50.140">
    <property type="entry name" value="Nucleic acid-binding proteins"/>
    <property type="match status" value="1"/>
</dbReference>
<protein>
    <recommendedName>
        <fullName evidence="8">Ribosomal protein uS12 methylthiotransferase RimO</fullName>
        <shortName evidence="8">uS12 MTTase</shortName>
        <shortName evidence="8">uS12 methylthiotransferase</shortName>
        <ecNumber evidence="8">2.8.4.4</ecNumber>
    </recommendedName>
    <alternativeName>
        <fullName evidence="8">Ribosomal protein uS12 (aspartate-C(3))-methylthiotransferase</fullName>
    </alternativeName>
    <alternativeName>
        <fullName evidence="8">Ribosome maturation factor RimO</fullName>
    </alternativeName>
</protein>
<evidence type="ECO:0000256" key="6">
    <source>
        <dbReference type="ARBA" id="ARBA00023004"/>
    </source>
</evidence>
<dbReference type="InterPro" id="IPR058240">
    <property type="entry name" value="rSAM_sf"/>
</dbReference>
<dbReference type="PROSITE" id="PS50926">
    <property type="entry name" value="TRAM"/>
    <property type="match status" value="1"/>
</dbReference>
<reference evidence="12" key="1">
    <citation type="submission" date="2021-02" db="EMBL/GenBank/DDBJ databases">
        <title>Metagenome analyses of Stigonema ocellatum DSM 106950, Chlorogloea purpurea SAG 13.99 and Gomphosphaeria aponina DSM 107014.</title>
        <authorList>
            <person name="Marter P."/>
            <person name="Huang S."/>
        </authorList>
    </citation>
    <scope>NUCLEOTIDE SEQUENCE</scope>
    <source>
        <strain evidence="12">JP213</strain>
    </source>
</reference>
<sequence>MGKPTIAISHLGCEKNRIDSEHMLGLLAQAGYQIDANEALADYVIVNTCSFIEVAREESVRTLVELAEAEKKIIISGCMAQHFKEQLLEELPEAVAIVGTGDYQKIVDVVERVERGEIVKEVAAKPTYIADEKTPRYRTTAEAVAYLRVAEGCDYKCSFCIIPQLRGKQRSRSIESIVAEAKELAEQGVEEIILISQITTNYGLDLYGEPKLAQLLRELGKVDVPWIRMHYAYPTGLTPQVIAAIKETQNVLPYLDLPLQHSHPEILRAMNRPWQGEVNDKIIERLKKEIPEAVLRTTFIVGFPGETEEHFAHLMQFVKRHEFDHLGVFTFSPEAETPAYNLPKQVTQAVKEKRREALMQVQQPIAAKKNQAWVGKTVEVLVEQENPETGAWLGRSARFAPEVDGLVYFEGETSLGSMCKVKIKAAEVYDLYGEVVKEAGN</sequence>
<dbReference type="SFLD" id="SFLDG01082">
    <property type="entry name" value="B12-binding_domain_containing"/>
    <property type="match status" value="1"/>
</dbReference>
<feature type="domain" description="Radical SAM core" evidence="11">
    <location>
        <begin position="139"/>
        <end position="368"/>
    </location>
</feature>
<dbReference type="InterPro" id="IPR013848">
    <property type="entry name" value="Methylthiotransferase_N"/>
</dbReference>
<dbReference type="InterPro" id="IPR007197">
    <property type="entry name" value="rSAM"/>
</dbReference>
<dbReference type="Gene3D" id="3.80.30.20">
    <property type="entry name" value="tm_1862 like domain"/>
    <property type="match status" value="1"/>
</dbReference>
<keyword evidence="12" id="KW-0689">Ribosomal protein</keyword>
<evidence type="ECO:0000256" key="2">
    <source>
        <dbReference type="ARBA" id="ARBA00022490"/>
    </source>
</evidence>
<feature type="binding site" evidence="8">
    <location>
        <position position="153"/>
    </location>
    <ligand>
        <name>[4Fe-4S] cluster</name>
        <dbReference type="ChEBI" id="CHEBI:49883"/>
        <label>2</label>
        <note>4Fe-4S-S-AdoMet</note>
    </ligand>
</feature>
<evidence type="ECO:0000256" key="4">
    <source>
        <dbReference type="ARBA" id="ARBA00022691"/>
    </source>
</evidence>
<dbReference type="InterPro" id="IPR038135">
    <property type="entry name" value="Methylthiotransferase_N_sf"/>
</dbReference>
<feature type="domain" description="TRAM" evidence="9">
    <location>
        <begin position="371"/>
        <end position="437"/>
    </location>
</feature>
<evidence type="ECO:0000259" key="10">
    <source>
        <dbReference type="PROSITE" id="PS51449"/>
    </source>
</evidence>
<dbReference type="PANTHER" id="PTHR43837">
    <property type="entry name" value="RIBOSOMAL PROTEIN S12 METHYLTHIOTRANSFERASE RIMO"/>
    <property type="match status" value="1"/>
</dbReference>
<evidence type="ECO:0000259" key="9">
    <source>
        <dbReference type="PROSITE" id="PS50926"/>
    </source>
</evidence>
<evidence type="ECO:0000313" key="13">
    <source>
        <dbReference type="Proteomes" id="UP000767446"/>
    </source>
</evidence>
<dbReference type="EC" id="2.8.4.4" evidence="8"/>
<keyword evidence="7 8" id="KW-0411">Iron-sulfur</keyword>
<comment type="catalytic activity">
    <reaction evidence="8">
        <text>L-aspartate(89)-[ribosomal protein uS12]-hydrogen + (sulfur carrier)-SH + AH2 + 2 S-adenosyl-L-methionine = 3-methylsulfanyl-L-aspartate(89)-[ribosomal protein uS12]-hydrogen + (sulfur carrier)-H + 5'-deoxyadenosine + L-methionine + A + S-adenosyl-L-homocysteine + 2 H(+)</text>
        <dbReference type="Rhea" id="RHEA:37087"/>
        <dbReference type="Rhea" id="RHEA-COMP:10460"/>
        <dbReference type="Rhea" id="RHEA-COMP:10461"/>
        <dbReference type="Rhea" id="RHEA-COMP:14737"/>
        <dbReference type="Rhea" id="RHEA-COMP:14739"/>
        <dbReference type="ChEBI" id="CHEBI:13193"/>
        <dbReference type="ChEBI" id="CHEBI:15378"/>
        <dbReference type="ChEBI" id="CHEBI:17319"/>
        <dbReference type="ChEBI" id="CHEBI:17499"/>
        <dbReference type="ChEBI" id="CHEBI:29917"/>
        <dbReference type="ChEBI" id="CHEBI:29961"/>
        <dbReference type="ChEBI" id="CHEBI:57844"/>
        <dbReference type="ChEBI" id="CHEBI:57856"/>
        <dbReference type="ChEBI" id="CHEBI:59789"/>
        <dbReference type="ChEBI" id="CHEBI:64428"/>
        <dbReference type="ChEBI" id="CHEBI:73599"/>
        <dbReference type="EC" id="2.8.4.4"/>
    </reaction>
</comment>
<feature type="binding site" evidence="8">
    <location>
        <position position="157"/>
    </location>
    <ligand>
        <name>[4Fe-4S] cluster</name>
        <dbReference type="ChEBI" id="CHEBI:49883"/>
        <label>2</label>
        <note>4Fe-4S-S-AdoMet</note>
    </ligand>
</feature>
<organism evidence="12 13">
    <name type="scientific">Gomphosphaeria aponina SAG 52.96 = DSM 107014</name>
    <dbReference type="NCBI Taxonomy" id="1521640"/>
    <lineage>
        <taxon>Bacteria</taxon>
        <taxon>Bacillati</taxon>
        <taxon>Cyanobacteriota</taxon>
        <taxon>Cyanophyceae</taxon>
        <taxon>Oscillatoriophycideae</taxon>
        <taxon>Chroococcales</taxon>
        <taxon>Gomphosphaeriaceae</taxon>
        <taxon>Gomphosphaeria</taxon>
    </lineage>
</organism>
<comment type="similarity">
    <text evidence="8">Belongs to the methylthiotransferase family. RimO subfamily.</text>
</comment>
<dbReference type="PROSITE" id="PS51449">
    <property type="entry name" value="MTTASE_N"/>
    <property type="match status" value="1"/>
</dbReference>
<evidence type="ECO:0000256" key="8">
    <source>
        <dbReference type="HAMAP-Rule" id="MF_01865"/>
    </source>
</evidence>
<dbReference type="PROSITE" id="PS01278">
    <property type="entry name" value="MTTASE_RADICAL"/>
    <property type="match status" value="1"/>
</dbReference>
<dbReference type="FunFam" id="3.40.50.12160:FF:000002">
    <property type="entry name" value="Ribosomal protein S12 methylthiotransferase RimO"/>
    <property type="match status" value="1"/>
</dbReference>
<dbReference type="InterPro" id="IPR005839">
    <property type="entry name" value="Methylthiotransferase"/>
</dbReference>
<dbReference type="InterPro" id="IPR023404">
    <property type="entry name" value="rSAM_horseshoe"/>
</dbReference>
<name>A0A941GYM2_9CHRO</name>
<dbReference type="PROSITE" id="PS51918">
    <property type="entry name" value="RADICAL_SAM"/>
    <property type="match status" value="1"/>
</dbReference>
<keyword evidence="3 8" id="KW-0808">Transferase</keyword>
<comment type="subcellular location">
    <subcellularLocation>
        <location evidence="8">Cytoplasm</location>
    </subcellularLocation>
</comment>
<comment type="caution">
    <text evidence="12">The sequence shown here is derived from an EMBL/GenBank/DDBJ whole genome shotgun (WGS) entry which is preliminary data.</text>
</comment>
<keyword evidence="4 8" id="KW-0949">S-adenosyl-L-methionine</keyword>
<keyword evidence="1 8" id="KW-0004">4Fe-4S</keyword>
<dbReference type="Pfam" id="PF00919">
    <property type="entry name" value="UPF0004"/>
    <property type="match status" value="1"/>
</dbReference>
<keyword evidence="12" id="KW-0687">Ribonucleoprotein</keyword>
<evidence type="ECO:0000256" key="3">
    <source>
        <dbReference type="ARBA" id="ARBA00022679"/>
    </source>
</evidence>
<dbReference type="Gene3D" id="3.40.50.12160">
    <property type="entry name" value="Methylthiotransferase, N-terminal domain"/>
    <property type="match status" value="1"/>
</dbReference>
<dbReference type="SFLD" id="SFLDF00274">
    <property type="entry name" value="ribosomal_protein_S12_methylth"/>
    <property type="match status" value="1"/>
</dbReference>
<evidence type="ECO:0000256" key="7">
    <source>
        <dbReference type="ARBA" id="ARBA00023014"/>
    </source>
</evidence>
<dbReference type="InterPro" id="IPR012340">
    <property type="entry name" value="NA-bd_OB-fold"/>
</dbReference>
<dbReference type="HAMAP" id="MF_01865">
    <property type="entry name" value="MTTase_RimO"/>
    <property type="match status" value="1"/>
</dbReference>
<proteinExistence type="inferred from homology"/>
<dbReference type="EMBL" id="JADQBC010000084">
    <property type="protein sequence ID" value="MBR8828728.1"/>
    <property type="molecule type" value="Genomic_DNA"/>
</dbReference>
<evidence type="ECO:0000256" key="5">
    <source>
        <dbReference type="ARBA" id="ARBA00022723"/>
    </source>
</evidence>
<keyword evidence="2 8" id="KW-0963">Cytoplasm</keyword>
<dbReference type="PANTHER" id="PTHR43837:SF1">
    <property type="entry name" value="RIBOSOMAL PROTEIN US12 METHYLTHIOTRANSFERASE RIMO"/>
    <property type="match status" value="1"/>
</dbReference>
<feature type="domain" description="MTTase N-terminal" evidence="10">
    <location>
        <begin position="4"/>
        <end position="115"/>
    </location>
</feature>
<accession>A0A941GYM2</accession>
<dbReference type="GO" id="GO:0005840">
    <property type="term" value="C:ribosome"/>
    <property type="evidence" value="ECO:0007669"/>
    <property type="project" value="UniProtKB-KW"/>
</dbReference>
<dbReference type="FunFam" id="3.80.30.20:FF:000001">
    <property type="entry name" value="tRNA-2-methylthio-N(6)-dimethylallyladenosine synthase 2"/>
    <property type="match status" value="1"/>
</dbReference>
<feature type="binding site" evidence="8">
    <location>
        <position position="13"/>
    </location>
    <ligand>
        <name>[4Fe-4S] cluster</name>
        <dbReference type="ChEBI" id="CHEBI:49883"/>
        <label>1</label>
    </ligand>
</feature>
<dbReference type="InterPro" id="IPR005840">
    <property type="entry name" value="Ribosomal_uS12_MeSTrfase_RimO"/>
</dbReference>
<dbReference type="AlphaFoldDB" id="A0A941GYM2"/>
<dbReference type="GO" id="GO:0035599">
    <property type="term" value="F:aspartic acid methylthiotransferase activity"/>
    <property type="evidence" value="ECO:0007669"/>
    <property type="project" value="TreeGrafter"/>
</dbReference>
<dbReference type="GO" id="GO:0005829">
    <property type="term" value="C:cytosol"/>
    <property type="evidence" value="ECO:0007669"/>
    <property type="project" value="TreeGrafter"/>
</dbReference>
<dbReference type="CDD" id="cd01335">
    <property type="entry name" value="Radical_SAM"/>
    <property type="match status" value="1"/>
</dbReference>
<feature type="binding site" evidence="8">
    <location>
        <position position="78"/>
    </location>
    <ligand>
        <name>[4Fe-4S] cluster</name>
        <dbReference type="ChEBI" id="CHEBI:49883"/>
        <label>1</label>
    </ligand>
</feature>
<comment type="function">
    <text evidence="8">Catalyzes the methylthiolation of an aspartic acid residue of ribosomal protein uS12.</text>
</comment>
<feature type="binding site" evidence="8">
    <location>
        <position position="160"/>
    </location>
    <ligand>
        <name>[4Fe-4S] cluster</name>
        <dbReference type="ChEBI" id="CHEBI:49883"/>
        <label>2</label>
        <note>4Fe-4S-S-AdoMet</note>
    </ligand>
</feature>
<dbReference type="SUPFAM" id="SSF102114">
    <property type="entry name" value="Radical SAM enzymes"/>
    <property type="match status" value="1"/>
</dbReference>
<dbReference type="Proteomes" id="UP000767446">
    <property type="component" value="Unassembled WGS sequence"/>
</dbReference>
<dbReference type="GO" id="GO:0051539">
    <property type="term" value="F:4 iron, 4 sulfur cluster binding"/>
    <property type="evidence" value="ECO:0007669"/>
    <property type="project" value="UniProtKB-UniRule"/>
</dbReference>
<dbReference type="Pfam" id="PF04055">
    <property type="entry name" value="Radical_SAM"/>
    <property type="match status" value="1"/>
</dbReference>
<dbReference type="GO" id="GO:0103039">
    <property type="term" value="F:protein methylthiotransferase activity"/>
    <property type="evidence" value="ECO:0007669"/>
    <property type="project" value="UniProtKB-EC"/>
</dbReference>
<gene>
    <name evidence="8 12" type="primary">rimO</name>
    <name evidence="12" type="ORF">DSM107014_12650</name>
</gene>
<keyword evidence="6 8" id="KW-0408">Iron</keyword>
<evidence type="ECO:0000259" key="11">
    <source>
        <dbReference type="PROSITE" id="PS51918"/>
    </source>
</evidence>
<dbReference type="NCBIfam" id="TIGR01125">
    <property type="entry name" value="30S ribosomal protein S12 methylthiotransferase RimO"/>
    <property type="match status" value="1"/>
</dbReference>
<dbReference type="Pfam" id="PF18693">
    <property type="entry name" value="TRAM_2"/>
    <property type="match status" value="1"/>
</dbReference>
<dbReference type="InterPro" id="IPR020612">
    <property type="entry name" value="Methylthiotransferase_CS"/>
</dbReference>
<dbReference type="SMART" id="SM00729">
    <property type="entry name" value="Elp3"/>
    <property type="match status" value="1"/>
</dbReference>
<evidence type="ECO:0000256" key="1">
    <source>
        <dbReference type="ARBA" id="ARBA00022485"/>
    </source>
</evidence>
<dbReference type="NCBIfam" id="TIGR00089">
    <property type="entry name" value="MiaB/RimO family radical SAM methylthiotransferase"/>
    <property type="match status" value="1"/>
</dbReference>
<dbReference type="InterPro" id="IPR006638">
    <property type="entry name" value="Elp3/MiaA/NifB-like_rSAM"/>
</dbReference>
<comment type="cofactor">
    <cofactor evidence="8">
        <name>[4Fe-4S] cluster</name>
        <dbReference type="ChEBI" id="CHEBI:49883"/>
    </cofactor>
    <text evidence="8">Binds 2 [4Fe-4S] clusters. One cluster is coordinated with 3 cysteines and an exchangeable S-adenosyl-L-methionine.</text>
</comment>
<dbReference type="SFLD" id="SFLDG01061">
    <property type="entry name" value="methylthiotransferase"/>
    <property type="match status" value="1"/>
</dbReference>
<evidence type="ECO:0000313" key="12">
    <source>
        <dbReference type="EMBL" id="MBR8828728.1"/>
    </source>
</evidence>
<dbReference type="GO" id="GO:0046872">
    <property type="term" value="F:metal ion binding"/>
    <property type="evidence" value="ECO:0007669"/>
    <property type="project" value="UniProtKB-KW"/>
</dbReference>
<dbReference type="InterPro" id="IPR002792">
    <property type="entry name" value="TRAM_dom"/>
</dbReference>
<feature type="binding site" evidence="8">
    <location>
        <position position="49"/>
    </location>
    <ligand>
        <name>[4Fe-4S] cluster</name>
        <dbReference type="ChEBI" id="CHEBI:49883"/>
        <label>1</label>
    </ligand>
</feature>